<dbReference type="PROSITE" id="PS00138">
    <property type="entry name" value="SUBTILASE_SER"/>
    <property type="match status" value="1"/>
</dbReference>
<dbReference type="PANTHER" id="PTHR43806:SF11">
    <property type="entry name" value="CEREVISIN-RELATED"/>
    <property type="match status" value="1"/>
</dbReference>
<evidence type="ECO:0000313" key="7">
    <source>
        <dbReference type="EMBL" id="MBB6122939.1"/>
    </source>
</evidence>
<dbReference type="SUPFAM" id="SSF52743">
    <property type="entry name" value="Subtilisin-like"/>
    <property type="match status" value="1"/>
</dbReference>
<dbReference type="EMBL" id="JACIJP010000001">
    <property type="protein sequence ID" value="MBB6122939.1"/>
    <property type="molecule type" value="Genomic_DNA"/>
</dbReference>
<reference evidence="7 8" key="1">
    <citation type="submission" date="2020-08" db="EMBL/GenBank/DDBJ databases">
        <title>Genomic Encyclopedia of Type Strains, Phase IV (KMG-IV): sequencing the most valuable type-strain genomes for metagenomic binning, comparative biology and taxonomic classification.</title>
        <authorList>
            <person name="Goeker M."/>
        </authorList>
    </citation>
    <scope>NUCLEOTIDE SEQUENCE [LARGE SCALE GENOMIC DNA]</scope>
    <source>
        <strain evidence="7 8">DSM 102255</strain>
    </source>
</reference>
<dbReference type="PRINTS" id="PR00723">
    <property type="entry name" value="SUBTILISIN"/>
</dbReference>
<name>A0A841IVK1_9SPHN</name>
<dbReference type="Gene3D" id="3.40.50.200">
    <property type="entry name" value="Peptidase S8/S53 domain"/>
    <property type="match status" value="1"/>
</dbReference>
<evidence type="ECO:0000256" key="5">
    <source>
        <dbReference type="PROSITE-ProRule" id="PRU01240"/>
    </source>
</evidence>
<dbReference type="InterPro" id="IPR036852">
    <property type="entry name" value="Peptidase_S8/S53_dom_sf"/>
</dbReference>
<evidence type="ECO:0000313" key="8">
    <source>
        <dbReference type="Proteomes" id="UP000552700"/>
    </source>
</evidence>
<feature type="active site" description="Charge relay system" evidence="5">
    <location>
        <position position="374"/>
    </location>
</feature>
<evidence type="ECO:0000256" key="3">
    <source>
        <dbReference type="ARBA" id="ARBA00022801"/>
    </source>
</evidence>
<evidence type="ECO:0000256" key="1">
    <source>
        <dbReference type="ARBA" id="ARBA00011073"/>
    </source>
</evidence>
<feature type="active site" description="Charge relay system" evidence="5">
    <location>
        <position position="215"/>
    </location>
</feature>
<evidence type="ECO:0000256" key="2">
    <source>
        <dbReference type="ARBA" id="ARBA00022670"/>
    </source>
</evidence>
<accession>A0A841IVK1</accession>
<feature type="domain" description="Peptidase S8/S53" evidence="6">
    <location>
        <begin position="168"/>
        <end position="407"/>
    </location>
</feature>
<dbReference type="Proteomes" id="UP000552700">
    <property type="component" value="Unassembled WGS sequence"/>
</dbReference>
<protein>
    <submittedName>
        <fullName evidence="7">Subtilisin family serine protease</fullName>
    </submittedName>
</protein>
<dbReference type="Pfam" id="PF00082">
    <property type="entry name" value="Peptidase_S8"/>
    <property type="match status" value="1"/>
</dbReference>
<sequence>MSVANQLDSLGHAQVIVILKPTVTRRDGRQTIVALEETKDLQEEVARKVRKHFRYFPSSTFAQLSSVVPPTIPNGEAPQYAVDKRAKRLGAEASVRYLPNLGVLIGTIDRAALAALCADEDVADVLDPPPLSLIQPEEDSALDGPGEGLSWAIKRLRIDALWDKGLSGSGVLIGHLDSGVDPAHPALQDKVDAFALFDLSGRQVVNAPVADSGYHGTHTAGILVGAPVNGLSFGTAPGARLVSAGVIEGGDVPARVLGALDWCVAQGVRVVNLSLGLRAFVPQFSAILALLRARNILPVVAIGNEGINTSRSPGNLKEALSVGALDQTDQIWLQSSSDVVVDPPKRKVPAIVGPGAGIWSSVPGGQLRSLSGTSMATPHISGLAALLLEHRPEATVDQLERAIFASCVRPTAISSARGNRGVPNAVEALTQLG</sequence>
<comment type="caution">
    <text evidence="7">The sequence shown here is derived from an EMBL/GenBank/DDBJ whole genome shotgun (WGS) entry which is preliminary data.</text>
</comment>
<dbReference type="PROSITE" id="PS51892">
    <property type="entry name" value="SUBTILASE"/>
    <property type="match status" value="1"/>
</dbReference>
<organism evidence="7 8">
    <name type="scientific">Sphingobium subterraneum</name>
    <dbReference type="NCBI Taxonomy" id="627688"/>
    <lineage>
        <taxon>Bacteria</taxon>
        <taxon>Pseudomonadati</taxon>
        <taxon>Pseudomonadota</taxon>
        <taxon>Alphaproteobacteria</taxon>
        <taxon>Sphingomonadales</taxon>
        <taxon>Sphingomonadaceae</taxon>
        <taxon>Sphingobium</taxon>
    </lineage>
</organism>
<evidence type="ECO:0000256" key="4">
    <source>
        <dbReference type="ARBA" id="ARBA00022825"/>
    </source>
</evidence>
<keyword evidence="2 5" id="KW-0645">Protease</keyword>
<dbReference type="RefSeq" id="WP_184077455.1">
    <property type="nucleotide sequence ID" value="NZ_JACIJP010000001.1"/>
</dbReference>
<dbReference type="InterPro" id="IPR050131">
    <property type="entry name" value="Peptidase_S8_subtilisin-like"/>
</dbReference>
<dbReference type="InterPro" id="IPR000209">
    <property type="entry name" value="Peptidase_S8/S53_dom"/>
</dbReference>
<feature type="active site" description="Charge relay system" evidence="5">
    <location>
        <position position="177"/>
    </location>
</feature>
<gene>
    <name evidence="7" type="ORF">FHS92_000646</name>
</gene>
<evidence type="ECO:0000259" key="6">
    <source>
        <dbReference type="Pfam" id="PF00082"/>
    </source>
</evidence>
<keyword evidence="3 5" id="KW-0378">Hydrolase</keyword>
<dbReference type="PANTHER" id="PTHR43806">
    <property type="entry name" value="PEPTIDASE S8"/>
    <property type="match status" value="1"/>
</dbReference>
<keyword evidence="8" id="KW-1185">Reference proteome</keyword>
<proteinExistence type="inferred from homology"/>
<dbReference type="AlphaFoldDB" id="A0A841IVK1"/>
<dbReference type="GO" id="GO:0006508">
    <property type="term" value="P:proteolysis"/>
    <property type="evidence" value="ECO:0007669"/>
    <property type="project" value="UniProtKB-KW"/>
</dbReference>
<keyword evidence="4 5" id="KW-0720">Serine protease</keyword>
<dbReference type="InterPro" id="IPR023828">
    <property type="entry name" value="Peptidase_S8_Ser-AS"/>
</dbReference>
<dbReference type="GO" id="GO:0004252">
    <property type="term" value="F:serine-type endopeptidase activity"/>
    <property type="evidence" value="ECO:0007669"/>
    <property type="project" value="UniProtKB-UniRule"/>
</dbReference>
<comment type="similarity">
    <text evidence="1 5">Belongs to the peptidase S8 family.</text>
</comment>
<dbReference type="InterPro" id="IPR015500">
    <property type="entry name" value="Peptidase_S8_subtilisin-rel"/>
</dbReference>